<proteinExistence type="predicted"/>
<reference evidence="2 3" key="1">
    <citation type="journal article" date="2024" name="Genome Biol. Evol.">
        <title>Chromosome-level genome assembly of the viviparous eelpout Zoarces viviparus.</title>
        <authorList>
            <person name="Fuhrmann N."/>
            <person name="Brasseur M.V."/>
            <person name="Bakowski C.E."/>
            <person name="Podsiadlowski L."/>
            <person name="Prost S."/>
            <person name="Krehenwinkel H."/>
            <person name="Mayer C."/>
        </authorList>
    </citation>
    <scope>NUCLEOTIDE SEQUENCE [LARGE SCALE GENOMIC DNA]</scope>
    <source>
        <strain evidence="2">NO-MEL_2022_Ind0_liver</strain>
    </source>
</reference>
<feature type="coiled-coil region" evidence="1">
    <location>
        <begin position="39"/>
        <end position="166"/>
    </location>
</feature>
<evidence type="ECO:0000313" key="3">
    <source>
        <dbReference type="Proteomes" id="UP001488805"/>
    </source>
</evidence>
<evidence type="ECO:0000313" key="2">
    <source>
        <dbReference type="EMBL" id="KAK9527448.1"/>
    </source>
</evidence>
<dbReference type="EMBL" id="JBCEZU010000112">
    <property type="protein sequence ID" value="KAK9527448.1"/>
    <property type="molecule type" value="Genomic_DNA"/>
</dbReference>
<protein>
    <submittedName>
        <fullName evidence="2">Uncharacterized protein</fullName>
    </submittedName>
</protein>
<evidence type="ECO:0000256" key="1">
    <source>
        <dbReference type="SAM" id="Coils"/>
    </source>
</evidence>
<dbReference type="Proteomes" id="UP001488805">
    <property type="component" value="Unassembled WGS sequence"/>
</dbReference>
<feature type="coiled-coil region" evidence="1">
    <location>
        <begin position="412"/>
        <end position="474"/>
    </location>
</feature>
<feature type="coiled-coil region" evidence="1">
    <location>
        <begin position="239"/>
        <end position="287"/>
    </location>
</feature>
<dbReference type="AlphaFoldDB" id="A0AAW1EYW4"/>
<comment type="caution">
    <text evidence="2">The sequence shown here is derived from an EMBL/GenBank/DDBJ whole genome shotgun (WGS) entry which is preliminary data.</text>
</comment>
<gene>
    <name evidence="2" type="ORF">VZT92_014008</name>
</gene>
<name>A0AAW1EYW4_ZOAVI</name>
<keyword evidence="3" id="KW-1185">Reference proteome</keyword>
<accession>A0AAW1EYW4</accession>
<feature type="coiled-coil region" evidence="1">
    <location>
        <begin position="341"/>
        <end position="375"/>
    </location>
</feature>
<keyword evidence="1" id="KW-0175">Coiled coil</keyword>
<sequence>MPDEVTSFKGQSAESSVNQLTHQRLLEQHELLKIELNKLLPLQQEVKELKVDRKRLEQKHAAELKKYVTRFEKERLLIQAEEKQELKAREVKYEALEKANLKDFNSRIQEKNKEIKSLEKEYRVLDEEFTSFKKKTERENLKEEKIKDAEDNAELESCQKESKKKNDCIVKMRGEFHKAKTSNNYHRMKVEECIKAGQLKELQINALQGPIPDLENRLRFEIRKTLGIEADMKKMRTKLSKAEGQLVCNETTIENLQEEIRLLKVEADEKNKALDKADQKHRSVKEDLNKVCQQWHEIRLKYEPLKESEADWTKKLDEVMAEKETLGKKLDKELQLCKKTIAQQNEERSLHSIEVRRLESEVEKTTNTVNALVLEKKQWLLFQKQLGVEQHHNFLLQCRGKRLNNKVDDTPMTRLKNILAKQNTDLAELRSKMAQQPDNAGLEDPGLKDARRKLAECEWDKRDLRNKLMAEKENSRMYETLYTEMKKERDKVVTNETTRKLDIGGKATLPLISKKKLAPLSGSRAEERSRY</sequence>
<organism evidence="2 3">
    <name type="scientific">Zoarces viviparus</name>
    <name type="common">Viviparous eelpout</name>
    <name type="synonym">Blennius viviparus</name>
    <dbReference type="NCBI Taxonomy" id="48416"/>
    <lineage>
        <taxon>Eukaryota</taxon>
        <taxon>Metazoa</taxon>
        <taxon>Chordata</taxon>
        <taxon>Craniata</taxon>
        <taxon>Vertebrata</taxon>
        <taxon>Euteleostomi</taxon>
        <taxon>Actinopterygii</taxon>
        <taxon>Neopterygii</taxon>
        <taxon>Teleostei</taxon>
        <taxon>Neoteleostei</taxon>
        <taxon>Acanthomorphata</taxon>
        <taxon>Eupercaria</taxon>
        <taxon>Perciformes</taxon>
        <taxon>Cottioidei</taxon>
        <taxon>Zoarcales</taxon>
        <taxon>Zoarcidae</taxon>
        <taxon>Zoarcinae</taxon>
        <taxon>Zoarces</taxon>
    </lineage>
</organism>